<dbReference type="NCBIfam" id="TIGR00739">
    <property type="entry name" value="yajC"/>
    <property type="match status" value="1"/>
</dbReference>
<evidence type="ECO:0000256" key="2">
    <source>
        <dbReference type="ARBA" id="ARBA00006742"/>
    </source>
</evidence>
<evidence type="ECO:0000256" key="3">
    <source>
        <dbReference type="ARBA" id="ARBA00022448"/>
    </source>
</evidence>
<keyword evidence="8" id="KW-0811">Translocation</keyword>
<name>A0A318XKF5_9FIRM</name>
<dbReference type="EMBL" id="QKMR01000014">
    <property type="protein sequence ID" value="PYG87016.1"/>
    <property type="molecule type" value="Genomic_DNA"/>
</dbReference>
<dbReference type="PANTHER" id="PTHR33909">
    <property type="entry name" value="SEC TRANSLOCON ACCESSORY COMPLEX SUBUNIT YAJC"/>
    <property type="match status" value="1"/>
</dbReference>
<evidence type="ECO:0000313" key="11">
    <source>
        <dbReference type="EMBL" id="PYG87016.1"/>
    </source>
</evidence>
<accession>A0A318XKF5</accession>
<evidence type="ECO:0000256" key="6">
    <source>
        <dbReference type="ARBA" id="ARBA00022927"/>
    </source>
</evidence>
<evidence type="ECO:0000313" key="12">
    <source>
        <dbReference type="Proteomes" id="UP000248132"/>
    </source>
</evidence>
<feature type="transmembrane region" description="Helical" evidence="10">
    <location>
        <begin position="6"/>
        <end position="27"/>
    </location>
</feature>
<keyword evidence="9 10" id="KW-0472">Membrane</keyword>
<evidence type="ECO:0000256" key="10">
    <source>
        <dbReference type="SAM" id="Phobius"/>
    </source>
</evidence>
<keyword evidence="6" id="KW-0653">Protein transport</keyword>
<organism evidence="11 12">
    <name type="scientific">Ruminiclostridium sufflavum DSM 19573</name>
    <dbReference type="NCBI Taxonomy" id="1121337"/>
    <lineage>
        <taxon>Bacteria</taxon>
        <taxon>Bacillati</taxon>
        <taxon>Bacillota</taxon>
        <taxon>Clostridia</taxon>
        <taxon>Eubacteriales</taxon>
        <taxon>Oscillospiraceae</taxon>
        <taxon>Ruminiclostridium</taxon>
    </lineage>
</organism>
<comment type="caution">
    <text evidence="11">The sequence shown here is derived from an EMBL/GenBank/DDBJ whole genome shotgun (WGS) entry which is preliminary data.</text>
</comment>
<sequence>MSEQSMAALVQFVIPLVLLFGLMYLMIIRPQKKKEKKTKELLDSLQVGWSVITIGGICGKIINIKDDEVTVESGVEKTKILIKRWSVKEVIKPIEG</sequence>
<dbReference type="PANTHER" id="PTHR33909:SF1">
    <property type="entry name" value="SEC TRANSLOCON ACCESSORY COMPLEX SUBUNIT YAJC"/>
    <property type="match status" value="1"/>
</dbReference>
<dbReference type="SMART" id="SM01323">
    <property type="entry name" value="YajC"/>
    <property type="match status" value="1"/>
</dbReference>
<dbReference type="InterPro" id="IPR003849">
    <property type="entry name" value="Preprotein_translocase_YajC"/>
</dbReference>
<dbReference type="GO" id="GO:0005886">
    <property type="term" value="C:plasma membrane"/>
    <property type="evidence" value="ECO:0007669"/>
    <property type="project" value="UniProtKB-SubCell"/>
</dbReference>
<keyword evidence="4" id="KW-1003">Cell membrane</keyword>
<evidence type="ECO:0000256" key="1">
    <source>
        <dbReference type="ARBA" id="ARBA00004162"/>
    </source>
</evidence>
<proteinExistence type="inferred from homology"/>
<comment type="similarity">
    <text evidence="2">Belongs to the YajC family.</text>
</comment>
<keyword evidence="3" id="KW-0813">Transport</keyword>
<keyword evidence="7 10" id="KW-1133">Transmembrane helix</keyword>
<protein>
    <submittedName>
        <fullName evidence="11">Preprotein translocase subunit YajC</fullName>
    </submittedName>
</protein>
<dbReference type="RefSeq" id="WP_242981256.1">
    <property type="nucleotide sequence ID" value="NZ_QKMR01000014.1"/>
</dbReference>
<keyword evidence="12" id="KW-1185">Reference proteome</keyword>
<comment type="subcellular location">
    <subcellularLocation>
        <location evidence="1">Cell membrane</location>
        <topology evidence="1">Single-pass membrane protein</topology>
    </subcellularLocation>
</comment>
<dbReference type="Pfam" id="PF02699">
    <property type="entry name" value="YajC"/>
    <property type="match status" value="1"/>
</dbReference>
<dbReference type="GO" id="GO:0015031">
    <property type="term" value="P:protein transport"/>
    <property type="evidence" value="ECO:0007669"/>
    <property type="project" value="UniProtKB-KW"/>
</dbReference>
<dbReference type="PRINTS" id="PR01853">
    <property type="entry name" value="YAJCTRNLCASE"/>
</dbReference>
<evidence type="ECO:0000256" key="5">
    <source>
        <dbReference type="ARBA" id="ARBA00022692"/>
    </source>
</evidence>
<evidence type="ECO:0000256" key="7">
    <source>
        <dbReference type="ARBA" id="ARBA00022989"/>
    </source>
</evidence>
<reference evidence="11 12" key="1">
    <citation type="submission" date="2018-06" db="EMBL/GenBank/DDBJ databases">
        <title>Genomic Encyclopedia of Type Strains, Phase I: the one thousand microbial genomes (KMG-I) project.</title>
        <authorList>
            <person name="Kyrpides N."/>
        </authorList>
    </citation>
    <scope>NUCLEOTIDE SEQUENCE [LARGE SCALE GENOMIC DNA]</scope>
    <source>
        <strain evidence="11 12">DSM 19573</strain>
    </source>
</reference>
<evidence type="ECO:0000256" key="4">
    <source>
        <dbReference type="ARBA" id="ARBA00022475"/>
    </source>
</evidence>
<dbReference type="AlphaFoldDB" id="A0A318XKF5"/>
<evidence type="ECO:0000256" key="8">
    <source>
        <dbReference type="ARBA" id="ARBA00023010"/>
    </source>
</evidence>
<keyword evidence="5 10" id="KW-0812">Transmembrane</keyword>
<gene>
    <name evidence="11" type="ORF">LY28_02396</name>
</gene>
<evidence type="ECO:0000256" key="9">
    <source>
        <dbReference type="ARBA" id="ARBA00023136"/>
    </source>
</evidence>
<dbReference type="Proteomes" id="UP000248132">
    <property type="component" value="Unassembled WGS sequence"/>
</dbReference>